<evidence type="ECO:0000313" key="5">
    <source>
        <dbReference type="Proteomes" id="UP001372338"/>
    </source>
</evidence>
<sequence length="179" mass="20097">MNNCCRTLFFNSSKSRLPLHYRSVLGFDALRDWFFPSMFSCSDFCSNLIVKTSIRGCGIWYVSFKDLPSQDVNASQTEALRKLSLMHRLVISTGEGAISENVIGKLSEGKASHVPYRDSKLTRLLKTSLSGHGHVSLICTVTPASTNMEETHNTLKFASRAKRVEIYASRNKVRSRITN</sequence>
<dbReference type="Gene3D" id="3.40.850.10">
    <property type="entry name" value="Kinesin motor domain"/>
    <property type="match status" value="1"/>
</dbReference>
<dbReference type="InterPro" id="IPR027417">
    <property type="entry name" value="P-loop_NTPase"/>
</dbReference>
<evidence type="ECO:0000313" key="4">
    <source>
        <dbReference type="EMBL" id="KAK7267078.1"/>
    </source>
</evidence>
<dbReference type="PROSITE" id="PS50067">
    <property type="entry name" value="KINESIN_MOTOR_2"/>
    <property type="match status" value="1"/>
</dbReference>
<dbReference type="EMBL" id="JAYWIO010000004">
    <property type="protein sequence ID" value="KAK7267078.1"/>
    <property type="molecule type" value="Genomic_DNA"/>
</dbReference>
<dbReference type="PANTHER" id="PTHR47968:SF35">
    <property type="entry name" value="KINESIN-LIKE PROTEIN KIN-7D, MITOCHONDRIAL ISOFORM X1"/>
    <property type="match status" value="1"/>
</dbReference>
<evidence type="ECO:0000256" key="1">
    <source>
        <dbReference type="ARBA" id="ARBA00023175"/>
    </source>
</evidence>
<dbReference type="InterPro" id="IPR036961">
    <property type="entry name" value="Kinesin_motor_dom_sf"/>
</dbReference>
<proteinExistence type="inferred from homology"/>
<feature type="domain" description="Kinesin motor" evidence="3">
    <location>
        <begin position="100"/>
        <end position="164"/>
    </location>
</feature>
<dbReference type="SUPFAM" id="SSF52540">
    <property type="entry name" value="P-loop containing nucleoside triphosphate hydrolases"/>
    <property type="match status" value="1"/>
</dbReference>
<organism evidence="4 5">
    <name type="scientific">Crotalaria pallida</name>
    <name type="common">Smooth rattlebox</name>
    <name type="synonym">Crotalaria striata</name>
    <dbReference type="NCBI Taxonomy" id="3830"/>
    <lineage>
        <taxon>Eukaryota</taxon>
        <taxon>Viridiplantae</taxon>
        <taxon>Streptophyta</taxon>
        <taxon>Embryophyta</taxon>
        <taxon>Tracheophyta</taxon>
        <taxon>Spermatophyta</taxon>
        <taxon>Magnoliopsida</taxon>
        <taxon>eudicotyledons</taxon>
        <taxon>Gunneridae</taxon>
        <taxon>Pentapetalae</taxon>
        <taxon>rosids</taxon>
        <taxon>fabids</taxon>
        <taxon>Fabales</taxon>
        <taxon>Fabaceae</taxon>
        <taxon>Papilionoideae</taxon>
        <taxon>50 kb inversion clade</taxon>
        <taxon>genistoids sensu lato</taxon>
        <taxon>core genistoids</taxon>
        <taxon>Crotalarieae</taxon>
        <taxon>Crotalaria</taxon>
    </lineage>
</organism>
<dbReference type="Proteomes" id="UP001372338">
    <property type="component" value="Unassembled WGS sequence"/>
</dbReference>
<dbReference type="InterPro" id="IPR001752">
    <property type="entry name" value="Kinesin_motor_dom"/>
</dbReference>
<evidence type="ECO:0000259" key="3">
    <source>
        <dbReference type="PROSITE" id="PS50067"/>
    </source>
</evidence>
<dbReference type="AlphaFoldDB" id="A0AAN9F8C4"/>
<dbReference type="GO" id="GO:0003777">
    <property type="term" value="F:microtubule motor activity"/>
    <property type="evidence" value="ECO:0007669"/>
    <property type="project" value="InterPro"/>
</dbReference>
<keyword evidence="5" id="KW-1185">Reference proteome</keyword>
<reference evidence="4 5" key="1">
    <citation type="submission" date="2024-01" db="EMBL/GenBank/DDBJ databases">
        <title>The genomes of 5 underutilized Papilionoideae crops provide insights into root nodulation and disease resistanc.</title>
        <authorList>
            <person name="Yuan L."/>
        </authorList>
    </citation>
    <scope>NUCLEOTIDE SEQUENCE [LARGE SCALE GENOMIC DNA]</scope>
    <source>
        <strain evidence="4">ZHUSHIDOU_FW_LH</strain>
        <tissue evidence="4">Leaf</tissue>
    </source>
</reference>
<accession>A0AAN9F8C4</accession>
<dbReference type="PANTHER" id="PTHR47968">
    <property type="entry name" value="CENTROMERE PROTEIN E"/>
    <property type="match status" value="1"/>
</dbReference>
<comment type="caution">
    <text evidence="2">Lacks conserved residue(s) required for the propagation of feature annotation.</text>
</comment>
<dbReference type="GO" id="GO:0008017">
    <property type="term" value="F:microtubule binding"/>
    <property type="evidence" value="ECO:0007669"/>
    <property type="project" value="InterPro"/>
</dbReference>
<keyword evidence="1" id="KW-0505">Motor protein</keyword>
<name>A0AAN9F8C4_CROPI</name>
<dbReference type="GO" id="GO:0007018">
    <property type="term" value="P:microtubule-based movement"/>
    <property type="evidence" value="ECO:0007669"/>
    <property type="project" value="InterPro"/>
</dbReference>
<comment type="caution">
    <text evidence="4">The sequence shown here is derived from an EMBL/GenBank/DDBJ whole genome shotgun (WGS) entry which is preliminary data.</text>
</comment>
<evidence type="ECO:0000256" key="2">
    <source>
        <dbReference type="PROSITE-ProRule" id="PRU00283"/>
    </source>
</evidence>
<dbReference type="SMART" id="SM00129">
    <property type="entry name" value="KISc"/>
    <property type="match status" value="1"/>
</dbReference>
<dbReference type="GO" id="GO:0005524">
    <property type="term" value="F:ATP binding"/>
    <property type="evidence" value="ECO:0007669"/>
    <property type="project" value="InterPro"/>
</dbReference>
<comment type="similarity">
    <text evidence="2">Belongs to the TRAFAC class myosin-kinesin ATPase superfamily. Kinesin family.</text>
</comment>
<dbReference type="InterPro" id="IPR027640">
    <property type="entry name" value="Kinesin-like_fam"/>
</dbReference>
<gene>
    <name evidence="4" type="ORF">RIF29_19742</name>
</gene>
<protein>
    <recommendedName>
        <fullName evidence="3">Kinesin motor domain-containing protein</fullName>
    </recommendedName>
</protein>
<dbReference type="Pfam" id="PF00225">
    <property type="entry name" value="Kinesin"/>
    <property type="match status" value="1"/>
</dbReference>